<dbReference type="KEGG" id="vg:77930691"/>
<reference evidence="1 2" key="1">
    <citation type="submission" date="2019-09" db="EMBL/GenBank/DDBJ databases">
        <authorList>
            <person name="Silva M.P."/>
            <person name="Gonzalez K."/>
            <person name="Koka A.K."/>
            <person name="Cabrera L."/>
            <person name="Cambron D.A."/>
            <person name="Diaz-Ariza A.M."/>
            <person name="Escobar S.L."/>
            <person name="Gali A.E."/>
            <person name="Garcia A."/>
            <person name="Gonzalez K.S."/>
            <person name="Mejia V.A."/>
            <person name="Morales N.J."/>
            <person name="Puente P.E."/>
            <person name="Ramos S.M."/>
            <person name="Rivera A.M."/>
            <person name="Ruas A.M."/>
            <person name="Ruiz E.O."/>
            <person name="Rustin G.O."/>
            <person name="Santana P.N."/>
            <person name="Alonso A."/>
            <person name="Arias E."/>
            <person name="Boaretto D."/>
            <person name="Casey G.B."/>
            <person name="Fernandez S.D."/>
            <person name="Flores B.C."/>
            <person name="Gonzalez C.A."/>
            <person name="Hernandez L.A."/>
            <person name="Lormand T.I."/>
            <person name="Oro J.D."/>
            <person name="Pineiro L."/>
            <person name="Quintana A.E."/>
            <person name="Solorzano G.E."/>
            <person name="Waikel P.A."/>
            <person name="Dougan K.E."/>
            <person name="Rodriguez-Lanetty M."/>
            <person name="Ball S.L."/>
            <person name="Garlena R.A."/>
            <person name="Russell D.A."/>
            <person name="Pope W.H."/>
            <person name="Jacobs-Sera D."/>
            <person name="Hatfull G.F."/>
        </authorList>
    </citation>
    <scope>NUCLEOTIDE SEQUENCE [LARGE SCALE GENOMIC DNA]</scope>
</reference>
<dbReference type="Proteomes" id="UP000326737">
    <property type="component" value="Segment"/>
</dbReference>
<accession>A0A5P8DD51</accession>
<dbReference type="GeneID" id="77930691"/>
<gene>
    <name evidence="1" type="primary">56</name>
    <name evidence="1" type="ORF">SEA_DENISE_56</name>
</gene>
<name>A0A5P8DD51_9CAUD</name>
<proteinExistence type="predicted"/>
<dbReference type="RefSeq" id="YP_010654839.1">
    <property type="nucleotide sequence ID" value="NC_070816.1"/>
</dbReference>
<evidence type="ECO:0000313" key="2">
    <source>
        <dbReference type="Proteomes" id="UP000326737"/>
    </source>
</evidence>
<keyword evidence="2" id="KW-1185">Reference proteome</keyword>
<organism evidence="1 2">
    <name type="scientific">Gordonia phage Denise</name>
    <dbReference type="NCBI Taxonomy" id="2652879"/>
    <lineage>
        <taxon>Viruses</taxon>
        <taxon>Duplodnaviria</taxon>
        <taxon>Heunggongvirae</taxon>
        <taxon>Uroviricota</taxon>
        <taxon>Caudoviricetes</taxon>
        <taxon>Denisevirus</taxon>
        <taxon>Denisevirus denise</taxon>
    </lineage>
</organism>
<sequence length="238" mass="25813">MSDSDFGPVGDPPIVQGGTDYYTTDGYGRKTWLVDRRLLDEAQARIAELEAAHEEFALTLGYAEDCRPSGHGVRVATLAEMVEPIKQAFSDARDADLAAERDRWKGAYEKATQALPEPSEYDHDTGSARWNNYPFVAQCGGDISIGAPSEQVYVLNIAEAGVFAASVNAAAARADRLESEATADDVVEKAAPREVIEDAKSLYEREGWSGCDGSSWERLSPATRDGWIYAAGLLRGES</sequence>
<evidence type="ECO:0000313" key="1">
    <source>
        <dbReference type="EMBL" id="QFP96671.1"/>
    </source>
</evidence>
<protein>
    <submittedName>
        <fullName evidence="1">Uncharacterized protein</fullName>
    </submittedName>
</protein>
<dbReference type="EMBL" id="MN428053">
    <property type="protein sequence ID" value="QFP96671.1"/>
    <property type="molecule type" value="Genomic_DNA"/>
</dbReference>